<dbReference type="GO" id="GO:0046872">
    <property type="term" value="F:metal ion binding"/>
    <property type="evidence" value="ECO:0007669"/>
    <property type="project" value="UniProtKB-KW"/>
</dbReference>
<dbReference type="SFLD" id="SFLDS00029">
    <property type="entry name" value="Radical_SAM"/>
    <property type="match status" value="1"/>
</dbReference>
<organism evidence="8 9">
    <name type="scientific">Heliomicrobium undosum</name>
    <dbReference type="NCBI Taxonomy" id="121734"/>
    <lineage>
        <taxon>Bacteria</taxon>
        <taxon>Bacillati</taxon>
        <taxon>Bacillota</taxon>
        <taxon>Clostridia</taxon>
        <taxon>Eubacteriales</taxon>
        <taxon>Heliobacteriaceae</taxon>
        <taxon>Heliomicrobium</taxon>
    </lineage>
</organism>
<dbReference type="AlphaFoldDB" id="A0A845L2W1"/>
<evidence type="ECO:0000313" key="8">
    <source>
        <dbReference type="EMBL" id="MZP29449.1"/>
    </source>
</evidence>
<evidence type="ECO:0000259" key="6">
    <source>
        <dbReference type="PROSITE" id="PS51332"/>
    </source>
</evidence>
<dbReference type="PROSITE" id="PS51332">
    <property type="entry name" value="B12_BINDING"/>
    <property type="match status" value="1"/>
</dbReference>
<proteinExistence type="predicted"/>
<evidence type="ECO:0000256" key="2">
    <source>
        <dbReference type="ARBA" id="ARBA00022691"/>
    </source>
</evidence>
<dbReference type="CDD" id="cd01335">
    <property type="entry name" value="Radical_SAM"/>
    <property type="match status" value="1"/>
</dbReference>
<evidence type="ECO:0000256" key="3">
    <source>
        <dbReference type="ARBA" id="ARBA00022723"/>
    </source>
</evidence>
<sequence>MRILLANLPWHKLPEGEQPGWRGIRAGSRWPHTFPYYGGDLIGGYMPFPFYLATASSLLKAAGFEVAFRDSIALGESYDDFYAFARSFRPDLVVVETSTPSVNHDLAEAGKLKEMLPGLRAVFCGIHAELEEERYFAGRREIDFVLYGEYERPLLSLAQALREGADLSLVGNLLYRQAGEVCKTACGPLPDLKEFPWPERDDRLAGRYVDVGIGLEQPQLQMHASRGCPFGCIFCVWPQVVYRSRRYRKRDPEDVVAEIEANLKRYPYRSIYFDDDTFNVDLAHILAIARLMKARGLHHIPWGAMGRADLMTREALIELKEAGLHSIKYGVESGDPKVLDEIGKRMQLKKVIEMVAFTREIGIKAHLTFTIGLPSDTAESIEGTIDLACRLDAESLQFSIATPFPGTKMYEIYERKGWLITKNWADYDGAAKAVSRTERFSGEELENYVKLAYSRWAEAKIRRALGAPAFQTALAAQLAERLAPGDRLVVLQSANINLTLALVAALKKSPFEIHVLTHERFAPAFVPLLDESRLHLFRNTGDFRIAALKDWALALRTAHDFKGAVVPYTNPDGANYEEVEQVALTVAPIIAAGVNMEGRLIR</sequence>
<dbReference type="Pfam" id="PF02310">
    <property type="entry name" value="B12-binding"/>
    <property type="match status" value="1"/>
</dbReference>
<evidence type="ECO:0000256" key="4">
    <source>
        <dbReference type="ARBA" id="ARBA00023004"/>
    </source>
</evidence>
<dbReference type="GO" id="GO:0003824">
    <property type="term" value="F:catalytic activity"/>
    <property type="evidence" value="ECO:0007669"/>
    <property type="project" value="InterPro"/>
</dbReference>
<dbReference type="InterPro" id="IPR034466">
    <property type="entry name" value="Methyltransferase_Class_B"/>
</dbReference>
<dbReference type="SMART" id="SM00729">
    <property type="entry name" value="Elp3"/>
    <property type="match status" value="1"/>
</dbReference>
<keyword evidence="5" id="KW-0411">Iron-sulfur</keyword>
<dbReference type="OrthoDB" id="9801424at2"/>
<dbReference type="InterPro" id="IPR058240">
    <property type="entry name" value="rSAM_sf"/>
</dbReference>
<dbReference type="GO" id="GO:0005829">
    <property type="term" value="C:cytosol"/>
    <property type="evidence" value="ECO:0007669"/>
    <property type="project" value="TreeGrafter"/>
</dbReference>
<keyword evidence="9" id="KW-1185">Reference proteome</keyword>
<keyword evidence="2" id="KW-0949">S-adenosyl-L-methionine</keyword>
<feature type="domain" description="Radical SAM core" evidence="7">
    <location>
        <begin position="214"/>
        <end position="443"/>
    </location>
</feature>
<dbReference type="PANTHER" id="PTHR43409:SF16">
    <property type="entry name" value="SLR0320 PROTEIN"/>
    <property type="match status" value="1"/>
</dbReference>
<dbReference type="InterPro" id="IPR023404">
    <property type="entry name" value="rSAM_horseshoe"/>
</dbReference>
<dbReference type="InterPro" id="IPR006638">
    <property type="entry name" value="Elp3/MiaA/NifB-like_rSAM"/>
</dbReference>
<dbReference type="Pfam" id="PF04055">
    <property type="entry name" value="Radical_SAM"/>
    <property type="match status" value="1"/>
</dbReference>
<evidence type="ECO:0000259" key="7">
    <source>
        <dbReference type="PROSITE" id="PS51918"/>
    </source>
</evidence>
<keyword evidence="4" id="KW-0408">Iron</keyword>
<dbReference type="Gene3D" id="3.80.30.20">
    <property type="entry name" value="tm_1862 like domain"/>
    <property type="match status" value="1"/>
</dbReference>
<gene>
    <name evidence="8" type="ORF">GTO91_06990</name>
</gene>
<reference evidence="8 9" key="1">
    <citation type="submission" date="2020-01" db="EMBL/GenBank/DDBJ databases">
        <title>Whole-genome sequence of Heliobacterium undosum DSM 13378.</title>
        <authorList>
            <person name="Kyndt J.A."/>
            <person name="Meyer T.E."/>
        </authorList>
    </citation>
    <scope>NUCLEOTIDE SEQUENCE [LARGE SCALE GENOMIC DNA]</scope>
    <source>
        <strain evidence="8 9">DSM 13378</strain>
    </source>
</reference>
<comment type="cofactor">
    <cofactor evidence="1">
        <name>[4Fe-4S] cluster</name>
        <dbReference type="ChEBI" id="CHEBI:49883"/>
    </cofactor>
</comment>
<dbReference type="InterPro" id="IPR006158">
    <property type="entry name" value="Cobalamin-bd"/>
</dbReference>
<dbReference type="PANTHER" id="PTHR43409">
    <property type="entry name" value="ANAEROBIC MAGNESIUM-PROTOPORPHYRIN IX MONOMETHYL ESTER CYCLASE-RELATED"/>
    <property type="match status" value="1"/>
</dbReference>
<dbReference type="SUPFAM" id="SSF102114">
    <property type="entry name" value="Radical SAM enzymes"/>
    <property type="match status" value="1"/>
</dbReference>
<dbReference type="EMBL" id="WXEY01000005">
    <property type="protein sequence ID" value="MZP29449.1"/>
    <property type="molecule type" value="Genomic_DNA"/>
</dbReference>
<dbReference type="SFLD" id="SFLDG01123">
    <property type="entry name" value="methyltransferase_(Class_B)"/>
    <property type="match status" value="1"/>
</dbReference>
<protein>
    <submittedName>
        <fullName evidence="8">Radical SAM protein</fullName>
    </submittedName>
</protein>
<dbReference type="SFLD" id="SFLDG01082">
    <property type="entry name" value="B12-binding_domain_containing"/>
    <property type="match status" value="1"/>
</dbReference>
<evidence type="ECO:0000256" key="5">
    <source>
        <dbReference type="ARBA" id="ARBA00023014"/>
    </source>
</evidence>
<dbReference type="Gene3D" id="3.40.50.280">
    <property type="entry name" value="Cobalamin-binding domain"/>
    <property type="match status" value="1"/>
</dbReference>
<evidence type="ECO:0000256" key="1">
    <source>
        <dbReference type="ARBA" id="ARBA00001966"/>
    </source>
</evidence>
<dbReference type="PROSITE" id="PS51918">
    <property type="entry name" value="RADICAL_SAM"/>
    <property type="match status" value="1"/>
</dbReference>
<comment type="caution">
    <text evidence="8">The sequence shown here is derived from an EMBL/GenBank/DDBJ whole genome shotgun (WGS) entry which is preliminary data.</text>
</comment>
<dbReference type="GO" id="GO:0051539">
    <property type="term" value="F:4 iron, 4 sulfur cluster binding"/>
    <property type="evidence" value="ECO:0007669"/>
    <property type="project" value="UniProtKB-KW"/>
</dbReference>
<dbReference type="InterPro" id="IPR007197">
    <property type="entry name" value="rSAM"/>
</dbReference>
<dbReference type="GO" id="GO:0031419">
    <property type="term" value="F:cobalamin binding"/>
    <property type="evidence" value="ECO:0007669"/>
    <property type="project" value="InterPro"/>
</dbReference>
<keyword evidence="3" id="KW-0479">Metal-binding</keyword>
<evidence type="ECO:0000313" key="9">
    <source>
        <dbReference type="Proteomes" id="UP000463470"/>
    </source>
</evidence>
<dbReference type="RefSeq" id="WP_161256909.1">
    <property type="nucleotide sequence ID" value="NZ_WXEY01000005.1"/>
</dbReference>
<name>A0A845L2W1_9FIRM</name>
<dbReference type="InterPro" id="IPR051198">
    <property type="entry name" value="BchE-like"/>
</dbReference>
<feature type="domain" description="B12-binding" evidence="6">
    <location>
        <begin position="34"/>
        <end position="168"/>
    </location>
</feature>
<accession>A0A845L2W1</accession>
<dbReference type="Proteomes" id="UP000463470">
    <property type="component" value="Unassembled WGS sequence"/>
</dbReference>